<sequence length="63" mass="6549">MKTTMITRSVANPQRTTLAHLRDADELVPVVPAEGAESGEGAGNLPAQTANPRRTVLVDAPVG</sequence>
<keyword evidence="3" id="KW-1185">Reference proteome</keyword>
<proteinExistence type="predicted"/>
<dbReference type="Proteomes" id="UP000199055">
    <property type="component" value="Unassembled WGS sequence"/>
</dbReference>
<protein>
    <submittedName>
        <fullName evidence="2">Uncharacterized protein</fullName>
    </submittedName>
</protein>
<accession>A0A1H9KWS0</accession>
<dbReference type="AlphaFoldDB" id="A0A1H9KWS0"/>
<evidence type="ECO:0000313" key="3">
    <source>
        <dbReference type="Proteomes" id="UP000199055"/>
    </source>
</evidence>
<feature type="region of interest" description="Disordered" evidence="1">
    <location>
        <begin position="31"/>
        <end position="63"/>
    </location>
</feature>
<evidence type="ECO:0000256" key="1">
    <source>
        <dbReference type="SAM" id="MobiDB-lite"/>
    </source>
</evidence>
<gene>
    <name evidence="2" type="ORF">SAMN05216481_1313</name>
</gene>
<dbReference type="RefSeq" id="WP_093663446.1">
    <property type="nucleotide sequence ID" value="NZ_FOET01000031.1"/>
</dbReference>
<evidence type="ECO:0000313" key="2">
    <source>
        <dbReference type="EMBL" id="SER03385.1"/>
    </source>
</evidence>
<name>A0A1H9KWS0_9ACTN</name>
<dbReference type="STRING" id="403935.SAMN05216481_1313"/>
<dbReference type="EMBL" id="FOET01000031">
    <property type="protein sequence ID" value="SER03385.1"/>
    <property type="molecule type" value="Genomic_DNA"/>
</dbReference>
<reference evidence="2 3" key="1">
    <citation type="submission" date="2016-10" db="EMBL/GenBank/DDBJ databases">
        <authorList>
            <person name="de Groot N.N."/>
        </authorList>
    </citation>
    <scope>NUCLEOTIDE SEQUENCE [LARGE SCALE GENOMIC DNA]</scope>
    <source>
        <strain evidence="2 3">CGMCC 4.3519</strain>
    </source>
</reference>
<organism evidence="2 3">
    <name type="scientific">Streptomyces radiopugnans</name>
    <dbReference type="NCBI Taxonomy" id="403935"/>
    <lineage>
        <taxon>Bacteria</taxon>
        <taxon>Bacillati</taxon>
        <taxon>Actinomycetota</taxon>
        <taxon>Actinomycetes</taxon>
        <taxon>Kitasatosporales</taxon>
        <taxon>Streptomycetaceae</taxon>
        <taxon>Streptomyces</taxon>
    </lineage>
</organism>